<dbReference type="CDD" id="cd07067">
    <property type="entry name" value="HP_PGM_like"/>
    <property type="match status" value="1"/>
</dbReference>
<evidence type="ECO:0000256" key="1">
    <source>
        <dbReference type="ARBA" id="ARBA00022801"/>
    </source>
</evidence>
<gene>
    <name evidence="4" type="ORF">C7B43_13215</name>
</gene>
<feature type="active site" description="Proton donor/acceptor" evidence="2">
    <location>
        <position position="81"/>
    </location>
</feature>
<evidence type="ECO:0000256" key="2">
    <source>
        <dbReference type="PIRSR" id="PIRSR613078-1"/>
    </source>
</evidence>
<name>A0A2T2WWX6_9FIRM</name>
<dbReference type="PANTHER" id="PTHR46517:SF1">
    <property type="entry name" value="FRUCTOSE-2,6-BISPHOSPHATASE TIGAR"/>
    <property type="match status" value="1"/>
</dbReference>
<dbReference type="GO" id="GO:0043456">
    <property type="term" value="P:regulation of pentose-phosphate shunt"/>
    <property type="evidence" value="ECO:0007669"/>
    <property type="project" value="TreeGrafter"/>
</dbReference>
<dbReference type="InterPro" id="IPR013078">
    <property type="entry name" value="His_Pase_superF_clade-1"/>
</dbReference>
<evidence type="ECO:0000313" key="4">
    <source>
        <dbReference type="EMBL" id="PSR26733.1"/>
    </source>
</evidence>
<dbReference type="Pfam" id="PF00300">
    <property type="entry name" value="His_Phos_1"/>
    <property type="match status" value="1"/>
</dbReference>
<dbReference type="PANTHER" id="PTHR46517">
    <property type="entry name" value="FRUCTOSE-2,6-BISPHOSPHATASE TIGAR"/>
    <property type="match status" value="1"/>
</dbReference>
<dbReference type="SMART" id="SM00855">
    <property type="entry name" value="PGAM"/>
    <property type="match status" value="1"/>
</dbReference>
<dbReference type="SUPFAM" id="SSF53254">
    <property type="entry name" value="Phosphoglycerate mutase-like"/>
    <property type="match status" value="1"/>
</dbReference>
<dbReference type="GO" id="GO:0045820">
    <property type="term" value="P:negative regulation of glycolytic process"/>
    <property type="evidence" value="ECO:0007669"/>
    <property type="project" value="TreeGrafter"/>
</dbReference>
<reference evidence="4 5" key="1">
    <citation type="journal article" date="2014" name="BMC Genomics">
        <title>Comparison of environmental and isolate Sulfobacillus genomes reveals diverse carbon, sulfur, nitrogen, and hydrogen metabolisms.</title>
        <authorList>
            <person name="Justice N.B."/>
            <person name="Norman A."/>
            <person name="Brown C.T."/>
            <person name="Singh A."/>
            <person name="Thomas B.C."/>
            <person name="Banfield J.F."/>
        </authorList>
    </citation>
    <scope>NUCLEOTIDE SEQUENCE [LARGE SCALE GENOMIC DNA]</scope>
    <source>
        <strain evidence="4">AMDSBA1</strain>
    </source>
</reference>
<sequence>MLLIMECYLIRHAETNLNKEKVLQGWADAELSEDGVMQAERLRGTLPPWPLFTSDLQRAVNTARLLALPGQKVQPDARLREIDVGEWQGMSKAHLEGSSLWQEYQSSPATFRFPGGESLKDLQMRMLGAFHDYRMRYSQIIMVSHHLALKSLLCHFQGWTLDRIHTINIPNTAIIRVRITDESSHVQIEQILSNH</sequence>
<organism evidence="4 5">
    <name type="scientific">Sulfobacillus benefaciens</name>
    <dbReference type="NCBI Taxonomy" id="453960"/>
    <lineage>
        <taxon>Bacteria</taxon>
        <taxon>Bacillati</taxon>
        <taxon>Bacillota</taxon>
        <taxon>Clostridia</taxon>
        <taxon>Eubacteriales</taxon>
        <taxon>Clostridiales Family XVII. Incertae Sedis</taxon>
        <taxon>Sulfobacillus</taxon>
    </lineage>
</organism>
<feature type="binding site" evidence="3">
    <location>
        <position position="92"/>
    </location>
    <ligand>
        <name>substrate</name>
    </ligand>
</feature>
<dbReference type="Proteomes" id="UP000242699">
    <property type="component" value="Unassembled WGS sequence"/>
</dbReference>
<comment type="caution">
    <text evidence="4">The sequence shown here is derived from an EMBL/GenBank/DDBJ whole genome shotgun (WGS) entry which is preliminary data.</text>
</comment>
<proteinExistence type="predicted"/>
<keyword evidence="1" id="KW-0378">Hydrolase</keyword>
<dbReference type="InterPro" id="IPR051695">
    <property type="entry name" value="Phosphoglycerate_Mutase"/>
</dbReference>
<evidence type="ECO:0008006" key="6">
    <source>
        <dbReference type="Google" id="ProtNLM"/>
    </source>
</evidence>
<feature type="active site" description="Tele-phosphohistidine intermediate" evidence="2">
    <location>
        <position position="12"/>
    </location>
</feature>
<dbReference type="Gene3D" id="3.40.50.1240">
    <property type="entry name" value="Phosphoglycerate mutase-like"/>
    <property type="match status" value="1"/>
</dbReference>
<protein>
    <recommendedName>
        <fullName evidence="6">Histidine phosphatase family protein</fullName>
    </recommendedName>
</protein>
<feature type="binding site" evidence="3">
    <location>
        <position position="58"/>
    </location>
    <ligand>
        <name>substrate</name>
    </ligand>
</feature>
<dbReference type="GO" id="GO:0005829">
    <property type="term" value="C:cytosol"/>
    <property type="evidence" value="ECO:0007669"/>
    <property type="project" value="TreeGrafter"/>
</dbReference>
<dbReference type="EMBL" id="PXYT01000033">
    <property type="protein sequence ID" value="PSR26733.1"/>
    <property type="molecule type" value="Genomic_DNA"/>
</dbReference>
<dbReference type="AlphaFoldDB" id="A0A2T2WWX6"/>
<dbReference type="GO" id="GO:0004331">
    <property type="term" value="F:fructose-2,6-bisphosphate 2-phosphatase activity"/>
    <property type="evidence" value="ECO:0007669"/>
    <property type="project" value="TreeGrafter"/>
</dbReference>
<dbReference type="InterPro" id="IPR029033">
    <property type="entry name" value="His_PPase_superfam"/>
</dbReference>
<accession>A0A2T2WWX6</accession>
<evidence type="ECO:0000256" key="3">
    <source>
        <dbReference type="PIRSR" id="PIRSR613078-2"/>
    </source>
</evidence>
<evidence type="ECO:0000313" key="5">
    <source>
        <dbReference type="Proteomes" id="UP000242699"/>
    </source>
</evidence>
<dbReference type="PIRSF" id="PIRSF000709">
    <property type="entry name" value="6PFK_2-Ptase"/>
    <property type="match status" value="1"/>
</dbReference>
<feature type="binding site" evidence="3">
    <location>
        <begin position="11"/>
        <end position="18"/>
    </location>
    <ligand>
        <name>substrate</name>
    </ligand>
</feature>